<feature type="domain" description="HTH gntR-type" evidence="4">
    <location>
        <begin position="9"/>
        <end position="77"/>
    </location>
</feature>
<keyword evidence="2" id="KW-0238">DNA-binding</keyword>
<reference evidence="5 6" key="1">
    <citation type="submission" date="2018-02" db="EMBL/GenBank/DDBJ databases">
        <title>Whole genome sequencing of endophytic bacterium.</title>
        <authorList>
            <person name="Eedara R."/>
            <person name="Podile A.R."/>
        </authorList>
    </citation>
    <scope>NUCLEOTIDE SEQUENCE [LARGE SCALE GENOMIC DNA]</scope>
    <source>
        <strain evidence="5 6">RP1T</strain>
    </source>
</reference>
<evidence type="ECO:0000256" key="1">
    <source>
        <dbReference type="ARBA" id="ARBA00023015"/>
    </source>
</evidence>
<comment type="caution">
    <text evidence="5">The sequence shown here is derived from an EMBL/GenBank/DDBJ whole genome shotgun (WGS) entry which is preliminary data.</text>
</comment>
<evidence type="ECO:0000313" key="5">
    <source>
        <dbReference type="EMBL" id="PRH85063.1"/>
    </source>
</evidence>
<organism evidence="5 6">
    <name type="scientific">Labrys okinawensis</name>
    <dbReference type="NCBI Taxonomy" id="346911"/>
    <lineage>
        <taxon>Bacteria</taxon>
        <taxon>Pseudomonadati</taxon>
        <taxon>Pseudomonadota</taxon>
        <taxon>Alphaproteobacteria</taxon>
        <taxon>Hyphomicrobiales</taxon>
        <taxon>Xanthobacteraceae</taxon>
        <taxon>Labrys</taxon>
    </lineage>
</organism>
<dbReference type="InterPro" id="IPR000524">
    <property type="entry name" value="Tscrpt_reg_HTH_GntR"/>
</dbReference>
<dbReference type="CDD" id="cd07377">
    <property type="entry name" value="WHTH_GntR"/>
    <property type="match status" value="1"/>
</dbReference>
<gene>
    <name evidence="5" type="ORF">C5L14_24305</name>
</gene>
<dbReference type="GO" id="GO:0003700">
    <property type="term" value="F:DNA-binding transcription factor activity"/>
    <property type="evidence" value="ECO:0007669"/>
    <property type="project" value="InterPro"/>
</dbReference>
<dbReference type="EMBL" id="PUEJ01000010">
    <property type="protein sequence ID" value="PRH85063.1"/>
    <property type="molecule type" value="Genomic_DNA"/>
</dbReference>
<dbReference type="InterPro" id="IPR008920">
    <property type="entry name" value="TF_FadR/GntR_C"/>
</dbReference>
<dbReference type="InterPro" id="IPR011711">
    <property type="entry name" value="GntR_C"/>
</dbReference>
<dbReference type="Pfam" id="PF00392">
    <property type="entry name" value="GntR"/>
    <property type="match status" value="1"/>
</dbReference>
<dbReference type="RefSeq" id="WP_105864645.1">
    <property type="nucleotide sequence ID" value="NZ_PUEJ01000010.1"/>
</dbReference>
<evidence type="ECO:0000313" key="6">
    <source>
        <dbReference type="Proteomes" id="UP000237682"/>
    </source>
</evidence>
<dbReference type="SUPFAM" id="SSF46785">
    <property type="entry name" value="Winged helix' DNA-binding domain"/>
    <property type="match status" value="1"/>
</dbReference>
<proteinExistence type="predicted"/>
<dbReference type="Gene3D" id="1.10.10.10">
    <property type="entry name" value="Winged helix-like DNA-binding domain superfamily/Winged helix DNA-binding domain"/>
    <property type="match status" value="1"/>
</dbReference>
<dbReference type="SMART" id="SM00345">
    <property type="entry name" value="HTH_GNTR"/>
    <property type="match status" value="1"/>
</dbReference>
<dbReference type="Proteomes" id="UP000237682">
    <property type="component" value="Unassembled WGS sequence"/>
</dbReference>
<evidence type="ECO:0000256" key="3">
    <source>
        <dbReference type="ARBA" id="ARBA00023163"/>
    </source>
</evidence>
<dbReference type="AlphaFoldDB" id="A0A2S9Q6S3"/>
<name>A0A2S9Q6S3_9HYPH</name>
<keyword evidence="3" id="KW-0804">Transcription</keyword>
<keyword evidence="6" id="KW-1185">Reference proteome</keyword>
<evidence type="ECO:0000259" key="4">
    <source>
        <dbReference type="PROSITE" id="PS50949"/>
    </source>
</evidence>
<dbReference type="InterPro" id="IPR036388">
    <property type="entry name" value="WH-like_DNA-bd_sf"/>
</dbReference>
<dbReference type="PANTHER" id="PTHR43537">
    <property type="entry name" value="TRANSCRIPTIONAL REGULATOR, GNTR FAMILY"/>
    <property type="match status" value="1"/>
</dbReference>
<protein>
    <submittedName>
        <fullName evidence="5">GntR family transcriptional regulator</fullName>
    </submittedName>
</protein>
<dbReference type="PANTHER" id="PTHR43537:SF5">
    <property type="entry name" value="UXU OPERON TRANSCRIPTIONAL REGULATOR"/>
    <property type="match status" value="1"/>
</dbReference>
<accession>A0A2S9Q6S3</accession>
<dbReference type="SMART" id="SM00895">
    <property type="entry name" value="FCD"/>
    <property type="match status" value="1"/>
</dbReference>
<sequence>MPFQAVASQRLFQQVAEQVVGLIRSGELPPGTRLPAERDLARKLGVSRPVVREAMIALEISGFVEVKTGTGSYVSDGSPRAGELGDAGPSAFDLLAARRIIEGEIAATAAEMARPADIERLDQALAWYRQESLKGEDSFEADRAFHLGIAEATGNPVLTRTMELLWGDMRGRIFDRLGELTKNSTKLRTNMADHQAIRDAIAGGDGHSARQAMQTHIANVETYFLMDAAEDGTTTQTRNATGGTSRR</sequence>
<dbReference type="OrthoDB" id="9812645at2"/>
<evidence type="ECO:0000256" key="2">
    <source>
        <dbReference type="ARBA" id="ARBA00023125"/>
    </source>
</evidence>
<dbReference type="PROSITE" id="PS50949">
    <property type="entry name" value="HTH_GNTR"/>
    <property type="match status" value="1"/>
</dbReference>
<dbReference type="GO" id="GO:0003677">
    <property type="term" value="F:DNA binding"/>
    <property type="evidence" value="ECO:0007669"/>
    <property type="project" value="UniProtKB-KW"/>
</dbReference>
<dbReference type="Gene3D" id="1.20.120.530">
    <property type="entry name" value="GntR ligand-binding domain-like"/>
    <property type="match status" value="1"/>
</dbReference>
<keyword evidence="1" id="KW-0805">Transcription regulation</keyword>
<dbReference type="PRINTS" id="PR00035">
    <property type="entry name" value="HTHGNTR"/>
</dbReference>
<dbReference type="Pfam" id="PF07729">
    <property type="entry name" value="FCD"/>
    <property type="match status" value="1"/>
</dbReference>
<dbReference type="SUPFAM" id="SSF48008">
    <property type="entry name" value="GntR ligand-binding domain-like"/>
    <property type="match status" value="1"/>
</dbReference>
<dbReference type="InterPro" id="IPR036390">
    <property type="entry name" value="WH_DNA-bd_sf"/>
</dbReference>